<keyword evidence="1" id="KW-0732">Signal</keyword>
<dbReference type="Proteomes" id="UP000695562">
    <property type="component" value="Unassembled WGS sequence"/>
</dbReference>
<feature type="chain" id="PRO_5035197571" description="MRH domain-containing protein" evidence="1">
    <location>
        <begin position="23"/>
        <end position="1186"/>
    </location>
</feature>
<evidence type="ECO:0000313" key="3">
    <source>
        <dbReference type="Proteomes" id="UP000695562"/>
    </source>
</evidence>
<feature type="non-terminal residue" evidence="2">
    <location>
        <position position="1"/>
    </location>
</feature>
<evidence type="ECO:0000313" key="2">
    <source>
        <dbReference type="EMBL" id="KAF2068443.1"/>
    </source>
</evidence>
<name>A0A8J4UU07_9MYCE</name>
<gene>
    <name evidence="2" type="ORF">CYY_010231</name>
</gene>
<dbReference type="OrthoDB" id="23204at2759"/>
<sequence>MKQQQLFVVLFLLLCISGTAISALSCSQPPFRYELGRSCDMKNYGLIGTLYISSPQRYTFTLSPNADYTVDTDGYYYTLSPNINYTIEWKSYDNSLCNGKNYAFTPNPHFAISQPKCRFSQGTVTFVKPEGLDFLDVSCENAPCNVTFANKASYEYSYEDLEVECDFTPAIYELTDSYPNLKVQDSYYYNKTGSIQLIDKSKYTNWILTYDEDDTPIPESTPSSATWVGLQTAYYFLTLESSTCGIQRIPIKIDYTWPNYYIEYGTNATCPRNASVKINFDDPNIWDSPAVQILIDGHLITKGKSFYLGDFQDSQSSLQFNYHSDTFYNPISHPSMIGDIQYTVDPCTRLVTLYYNETLYSDIYAMDDDGNQLVITDKTFTIPSIYSYPTIESPCFFTSKTIRISQPVRPIYKIVKPQQFCGDTMDVVVLNYYEFESLEMGDVQHDGQGLFKNVIPNNSVLNFKNNGCYEFDTFSIPTLAYTFDQVEEIIEIISYPSCNNNGNVSYTVKDVKNNILSEIRYFAFTPSQSLALSTQFSENCSQSFSTQWLAPAVRKYVNTFPGTISVIKNTTCKYSNDAQIEFETNFLSVTSIVINGVIYEPSFSDAVVRFNGIPYGTYQITISSSDCVDYYETISIGTDNDWEFPAIVSPVTGDCSIPNGGISFDSSILAPIDALQSSLIANNLPSGYQTISFQLKNGTCSGSVNIFVPTASDSYATSKIYSQPSCSENHDGYVKFSVNDKNGNEFAPTGVELNSNSFTGNIFNLGEGSYNFIVKNSSCAWPVSVSMKAIEPEFTFKKIVDTFEKCEQKTFVSITPSSHNIYVDAITSGYSPLLQYSNNVYAYYPQTFSNTRQIFITYNQVCVKALRVEETTDLSGTIEWPTVTVPSVDCTDPSVQNSLAQVINPTNMMLYAGGFSVDHMYVPKYNFMSLFGFTANDKKSGCQKTFNLNTYNQGIVAKTITKSTCPGSIDGKIQIDVDPNSNMYNVYQVMDYGFDFLPVTSGSKLNSFSNITNIEYNLVRSFRNNPFCSVVENVNIVVDEPFVSLSSTGLCDASDTPIGDVGVVTNTLSITTTNVTYNLNGHFSTNPVFKGLSAGDYSSTVTIYNSVCRRVIQSNSVSVAKLPSVSVNVDVSTCMKAVINPTTNNIQHKYTIRDSTDKVVLESTSIGSFTFTPTSQDTYSVIASDV</sequence>
<keyword evidence="3" id="KW-1185">Reference proteome</keyword>
<reference evidence="2" key="1">
    <citation type="submission" date="2020-01" db="EMBL/GenBank/DDBJ databases">
        <title>Development of genomics and gene disruption for Polysphondylium violaceum indicates a role for the polyketide synthase stlB in stalk morphogenesis.</title>
        <authorList>
            <person name="Narita B."/>
            <person name="Kawabe Y."/>
            <person name="Kin K."/>
            <person name="Saito T."/>
            <person name="Gibbs R."/>
            <person name="Kuspa A."/>
            <person name="Muzny D."/>
            <person name="Queller D."/>
            <person name="Richards S."/>
            <person name="Strassman J."/>
            <person name="Sucgang R."/>
            <person name="Worley K."/>
            <person name="Schaap P."/>
        </authorList>
    </citation>
    <scope>NUCLEOTIDE SEQUENCE</scope>
    <source>
        <strain evidence="2">QSvi11</strain>
    </source>
</reference>
<comment type="caution">
    <text evidence="2">The sequence shown here is derived from an EMBL/GenBank/DDBJ whole genome shotgun (WGS) entry which is preliminary data.</text>
</comment>
<evidence type="ECO:0008006" key="4">
    <source>
        <dbReference type="Google" id="ProtNLM"/>
    </source>
</evidence>
<dbReference type="EMBL" id="AJWJ01000983">
    <property type="protein sequence ID" value="KAF2068443.1"/>
    <property type="molecule type" value="Genomic_DNA"/>
</dbReference>
<dbReference type="PROSITE" id="PS51257">
    <property type="entry name" value="PROKAR_LIPOPROTEIN"/>
    <property type="match status" value="1"/>
</dbReference>
<dbReference type="AlphaFoldDB" id="A0A8J4UU07"/>
<feature type="signal peptide" evidence="1">
    <location>
        <begin position="1"/>
        <end position="22"/>
    </location>
</feature>
<dbReference type="PANTHER" id="PTHR23524:SF1">
    <property type="entry name" value="MRH DOMAIN-CONTAINING PROTEIN-RELATED"/>
    <property type="match status" value="1"/>
</dbReference>
<evidence type="ECO:0000256" key="1">
    <source>
        <dbReference type="SAM" id="SignalP"/>
    </source>
</evidence>
<dbReference type="PANTHER" id="PTHR23524">
    <property type="entry name" value="TRANSPORTER, PUTATIVE (AFU_ORTHOLOGUE AFUA_8G04850)-RELATED"/>
    <property type="match status" value="1"/>
</dbReference>
<organism evidence="2 3">
    <name type="scientific">Polysphondylium violaceum</name>
    <dbReference type="NCBI Taxonomy" id="133409"/>
    <lineage>
        <taxon>Eukaryota</taxon>
        <taxon>Amoebozoa</taxon>
        <taxon>Evosea</taxon>
        <taxon>Eumycetozoa</taxon>
        <taxon>Dictyostelia</taxon>
        <taxon>Dictyosteliales</taxon>
        <taxon>Dictyosteliaceae</taxon>
        <taxon>Polysphondylium</taxon>
    </lineage>
</organism>
<protein>
    <recommendedName>
        <fullName evidence="4">MRH domain-containing protein</fullName>
    </recommendedName>
</protein>
<proteinExistence type="predicted"/>
<accession>A0A8J4UU07</accession>